<sequence>MAAVLHEPFGRLVIFTPALCDSFTDLQHLGLFEKTEDSKARPGYHADWTLTNDGHIAHLIANNMNPRRAFERTVPVMASRLQHRLNFEFHAPDEKEGAAEKAVRSALARLMRNGIVGRDGVYVRDEAWRLILE</sequence>
<keyword evidence="2" id="KW-1185">Reference proteome</keyword>
<proteinExistence type="predicted"/>
<reference evidence="1" key="1">
    <citation type="submission" date="2022-05" db="EMBL/GenBank/DDBJ databases">
        <authorList>
            <person name="Friedrich I."/>
            <person name="Poehlein A."/>
            <person name="Schneider D."/>
            <person name="Hertel R."/>
            <person name="Daniel R."/>
        </authorList>
    </citation>
    <scope>NUCLEOTIDE SEQUENCE</scope>
</reference>
<evidence type="ECO:0000313" key="2">
    <source>
        <dbReference type="Proteomes" id="UP001057427"/>
    </source>
</evidence>
<name>A0A9E7SUR8_9CAUD</name>
<gene>
    <name evidence="1" type="ORF">BAJUN_00770</name>
</gene>
<organism evidence="1 2">
    <name type="scientific">Brevundimonas phage vB_BgoS-Bajun</name>
    <dbReference type="NCBI Taxonomy" id="2948594"/>
    <lineage>
        <taxon>Viruses</taxon>
        <taxon>Duplodnaviria</taxon>
        <taxon>Heunggongvirae</taxon>
        <taxon>Uroviricota</taxon>
        <taxon>Caudoviricetes</taxon>
        <taxon>Dolichocephalovirinae</taxon>
    </lineage>
</organism>
<protein>
    <submittedName>
        <fullName evidence="1">Uncharacterized protein</fullName>
    </submittedName>
</protein>
<evidence type="ECO:0000313" key="1">
    <source>
        <dbReference type="EMBL" id="UTC29707.1"/>
    </source>
</evidence>
<dbReference type="EMBL" id="ON529858">
    <property type="protein sequence ID" value="UTC29707.1"/>
    <property type="molecule type" value="Genomic_DNA"/>
</dbReference>
<dbReference type="Proteomes" id="UP001057427">
    <property type="component" value="Segment"/>
</dbReference>
<accession>A0A9E7SUR8</accession>